<dbReference type="InterPro" id="IPR019384">
    <property type="entry name" value="FHIP"/>
</dbReference>
<feature type="compositionally biased region" description="Polar residues" evidence="2">
    <location>
        <begin position="241"/>
        <end position="256"/>
    </location>
</feature>
<name>A0A067RIZ5_ZOONE</name>
<dbReference type="PANTHER" id="PTHR21705">
    <property type="entry name" value="RAI16 PROTEIN-RELATED"/>
    <property type="match status" value="1"/>
</dbReference>
<proteinExistence type="inferred from homology"/>
<evidence type="ECO:0000313" key="5">
    <source>
        <dbReference type="Proteomes" id="UP000027135"/>
    </source>
</evidence>
<dbReference type="Pfam" id="PF19314">
    <property type="entry name" value="DUF5917"/>
    <property type="match status" value="1"/>
</dbReference>
<dbReference type="OMA" id="VQTEFFF"/>
<feature type="region of interest" description="Disordered" evidence="2">
    <location>
        <begin position="236"/>
        <end position="278"/>
    </location>
</feature>
<gene>
    <name evidence="4" type="ORF">L798_04956</name>
</gene>
<evidence type="ECO:0000256" key="2">
    <source>
        <dbReference type="SAM" id="MobiDB-lite"/>
    </source>
</evidence>
<accession>A0A067RIZ5</accession>
<dbReference type="InterPro" id="IPR045668">
    <property type="entry name" value="FHIP_KELAA_motif"/>
</dbReference>
<feature type="domain" description="FHF complex subunit HOOK-interacting protein C-terminal" evidence="3">
    <location>
        <begin position="649"/>
        <end position="741"/>
    </location>
</feature>
<dbReference type="InterPro" id="IPR045669">
    <property type="entry name" value="FHIP_C"/>
</dbReference>
<dbReference type="FunCoup" id="A0A067RIZ5">
    <property type="interactions" value="57"/>
</dbReference>
<dbReference type="AlphaFoldDB" id="A0A067RIZ5"/>
<dbReference type="InParanoid" id="A0A067RIZ5"/>
<feature type="region of interest" description="Disordered" evidence="2">
    <location>
        <begin position="179"/>
        <end position="205"/>
    </location>
</feature>
<dbReference type="PANTHER" id="PTHR21705:SF12">
    <property type="entry name" value="FHF COMPLEX SUBUNIT HOOK-INTERACTING PROTEIN C-TERMINAL DOMAIN-CONTAINING PROTEIN"/>
    <property type="match status" value="1"/>
</dbReference>
<evidence type="ECO:0000256" key="1">
    <source>
        <dbReference type="ARBA" id="ARBA00024336"/>
    </source>
</evidence>
<protein>
    <recommendedName>
        <fullName evidence="3">FHF complex subunit HOOK-interacting protein C-terminal domain-containing protein</fullName>
    </recommendedName>
</protein>
<feature type="region of interest" description="Disordered" evidence="2">
    <location>
        <begin position="536"/>
        <end position="561"/>
    </location>
</feature>
<feature type="compositionally biased region" description="Low complexity" evidence="2">
    <location>
        <begin position="185"/>
        <end position="196"/>
    </location>
</feature>
<evidence type="ECO:0000259" key="3">
    <source>
        <dbReference type="Pfam" id="PF19314"/>
    </source>
</evidence>
<organism evidence="4 5">
    <name type="scientific">Zootermopsis nevadensis</name>
    <name type="common">Dampwood termite</name>
    <dbReference type="NCBI Taxonomy" id="136037"/>
    <lineage>
        <taxon>Eukaryota</taxon>
        <taxon>Metazoa</taxon>
        <taxon>Ecdysozoa</taxon>
        <taxon>Arthropoda</taxon>
        <taxon>Hexapoda</taxon>
        <taxon>Insecta</taxon>
        <taxon>Pterygota</taxon>
        <taxon>Neoptera</taxon>
        <taxon>Polyneoptera</taxon>
        <taxon>Dictyoptera</taxon>
        <taxon>Blattodea</taxon>
        <taxon>Blattoidea</taxon>
        <taxon>Termitoidae</taxon>
        <taxon>Termopsidae</taxon>
        <taxon>Zootermopsis</taxon>
    </lineage>
</organism>
<dbReference type="Pfam" id="PF19311">
    <property type="entry name" value="KELAA"/>
    <property type="match status" value="1"/>
</dbReference>
<dbReference type="eggNOG" id="KOG3695">
    <property type="taxonomic scope" value="Eukaryota"/>
</dbReference>
<dbReference type="STRING" id="136037.A0A067RIZ5"/>
<reference evidence="4 5" key="1">
    <citation type="journal article" date="2014" name="Nat. Commun.">
        <title>Molecular traces of alternative social organization in a termite genome.</title>
        <authorList>
            <person name="Terrapon N."/>
            <person name="Li C."/>
            <person name="Robertson H.M."/>
            <person name="Ji L."/>
            <person name="Meng X."/>
            <person name="Booth W."/>
            <person name="Chen Z."/>
            <person name="Childers C.P."/>
            <person name="Glastad K.M."/>
            <person name="Gokhale K."/>
            <person name="Gowin J."/>
            <person name="Gronenberg W."/>
            <person name="Hermansen R.A."/>
            <person name="Hu H."/>
            <person name="Hunt B.G."/>
            <person name="Huylmans A.K."/>
            <person name="Khalil S.M."/>
            <person name="Mitchell R.D."/>
            <person name="Munoz-Torres M.C."/>
            <person name="Mustard J.A."/>
            <person name="Pan H."/>
            <person name="Reese J.T."/>
            <person name="Scharf M.E."/>
            <person name="Sun F."/>
            <person name="Vogel H."/>
            <person name="Xiao J."/>
            <person name="Yang W."/>
            <person name="Yang Z."/>
            <person name="Yang Z."/>
            <person name="Zhou J."/>
            <person name="Zhu J."/>
            <person name="Brent C.S."/>
            <person name="Elsik C.G."/>
            <person name="Goodisman M.A."/>
            <person name="Liberles D.A."/>
            <person name="Roe R.M."/>
            <person name="Vargo E.L."/>
            <person name="Vilcinskas A."/>
            <person name="Wang J."/>
            <person name="Bornberg-Bauer E."/>
            <person name="Korb J."/>
            <person name="Zhang G."/>
            <person name="Liebig J."/>
        </authorList>
    </citation>
    <scope>NUCLEOTIDE SEQUENCE [LARGE SCALE GENOMIC DNA]</scope>
    <source>
        <tissue evidence="4">Whole organism</tissue>
    </source>
</reference>
<comment type="similarity">
    <text evidence="1">Belongs to the FHIP family.</text>
</comment>
<sequence length="779" mass="85754">MLSRFSTVIQNAVDALAPPVPLLDDFTYHWKMVMKFYVNKDTVCKTIIESTNIPAHLDQLLKILLEEEAASHESGTAGPCLEYLLQHRLLDLLTTLACTDCPPGMRPFTLSFIRRLITQLKHPLLPHISVYGPIQRLISLCNGRLASPTESVEIQFLCALCGLMCTNPHLTNIFSNQQTTEGRRLSTSSSLSSASLDGARPTSGAGAPQNINMCDCEMGGDILSCSCAQAHDSDTKADSAGTAQMGSTVDFSTHNSGEPHGVAASPGPSSPAQSNKSSESSGKVLLLEALLSFLHSADSRVVVKACEGVMVMASLPSDVFAHSVACRSDLCSILVSKLNALFAAIPPDIDPNDLDDMQVNWGLDSPVWTESSQFPGCRQVAAFLGWLDYCDQLVRESHPIIGNALASCVRLEFLDCVLGPALLEPGGADEVLITAFISKCLKHVSAPALLSEFLYWLVGDSREPELPGMSTSPVRQHLLNNCFHERDEVSLETLRLFEVLLEKPSEHVLYCLVLVYLTARNYYDVSASDSLIGSWSDEDERERQRESPLLDFSPGSSPVSRTLAPSSINKIINSFIFLLPQHLHSTTDPDESGYEQYVQDADRQYQSCIARCACYAWPTEATFPEPAEYDDSHSSDSCPEADHGHHFYEGPFLRMLFTRLVRLPYQPYEINLQLTGLVSHLAMLPHPYLHEYLLNPLLPVHSEANSLFSVLQLVAGELVSQVPTIKNYKHLLNSTRQKLLGDGDDVQEEENSLLESVVVLEEFCKEVAAITFVKFHHSS</sequence>
<dbReference type="Proteomes" id="UP000027135">
    <property type="component" value="Unassembled WGS sequence"/>
</dbReference>
<dbReference type="InterPro" id="IPR016024">
    <property type="entry name" value="ARM-type_fold"/>
</dbReference>
<keyword evidence="5" id="KW-1185">Reference proteome</keyword>
<dbReference type="Pfam" id="PF10257">
    <property type="entry name" value="RAI16-like"/>
    <property type="match status" value="1"/>
</dbReference>
<feature type="compositionally biased region" description="Low complexity" evidence="2">
    <location>
        <begin position="263"/>
        <end position="272"/>
    </location>
</feature>
<dbReference type="SUPFAM" id="SSF48371">
    <property type="entry name" value="ARM repeat"/>
    <property type="match status" value="1"/>
</dbReference>
<dbReference type="EMBL" id="KK852605">
    <property type="protein sequence ID" value="KDR20420.1"/>
    <property type="molecule type" value="Genomic_DNA"/>
</dbReference>
<evidence type="ECO:0000313" key="4">
    <source>
        <dbReference type="EMBL" id="KDR20420.1"/>
    </source>
</evidence>